<sequence>MKLAVTGANRGIGLALVKEATQRGCETLACIRSEENTTAVEGLSQVSVALADVRDPIALNNAAQSFGPLDLVVANAGRFIGRWGIEDPAYTPEAFQEVLMTNVAGVFFTARAFLSYLTSPGGKVAVISSFSASNTIKCTGDRYIYRASKAAVTNIATNLAVELAEKGIAVGAYDPGSVQTDMYGKKPGAELSPSEVAKRLMDRFEALSMKNTGVFENYAGRKVPY</sequence>
<dbReference type="PRINTS" id="PR00081">
    <property type="entry name" value="GDHRDH"/>
</dbReference>
<comment type="caution">
    <text evidence="2">The sequence shown here is derived from an EMBL/GenBank/DDBJ whole genome shotgun (WGS) entry which is preliminary data.</text>
</comment>
<accession>A0ABQ3DZN4</accession>
<name>A0ABQ3DZN4_9HYPH</name>
<dbReference type="Pfam" id="PF00106">
    <property type="entry name" value="adh_short"/>
    <property type="match status" value="1"/>
</dbReference>
<dbReference type="EMBL" id="BMXE01000001">
    <property type="protein sequence ID" value="GHB20351.1"/>
    <property type="molecule type" value="Genomic_DNA"/>
</dbReference>
<dbReference type="InterPro" id="IPR036291">
    <property type="entry name" value="NAD(P)-bd_dom_sf"/>
</dbReference>
<dbReference type="PANTHER" id="PTHR45458:SF1">
    <property type="entry name" value="SHORT CHAIN DEHYDROGENASE"/>
    <property type="match status" value="1"/>
</dbReference>
<dbReference type="InterPro" id="IPR052184">
    <property type="entry name" value="SDR_enzymes"/>
</dbReference>
<dbReference type="SUPFAM" id="SSF51735">
    <property type="entry name" value="NAD(P)-binding Rossmann-fold domains"/>
    <property type="match status" value="1"/>
</dbReference>
<evidence type="ECO:0000256" key="1">
    <source>
        <dbReference type="RuleBase" id="RU000363"/>
    </source>
</evidence>
<dbReference type="PANTHER" id="PTHR45458">
    <property type="entry name" value="SHORT-CHAIN DEHYDROGENASE/REDUCTASE SDR"/>
    <property type="match status" value="1"/>
</dbReference>
<dbReference type="InterPro" id="IPR002347">
    <property type="entry name" value="SDR_fam"/>
</dbReference>
<comment type="similarity">
    <text evidence="1">Belongs to the short-chain dehydrogenases/reductases (SDR) family.</text>
</comment>
<protein>
    <submittedName>
        <fullName evidence="2">Short-chain dehydrogenase</fullName>
    </submittedName>
</protein>
<reference evidence="3" key="1">
    <citation type="journal article" date="2019" name="Int. J. Syst. Evol. Microbiol.">
        <title>The Global Catalogue of Microorganisms (GCM) 10K type strain sequencing project: providing services to taxonomists for standard genome sequencing and annotation.</title>
        <authorList>
            <consortium name="The Broad Institute Genomics Platform"/>
            <consortium name="The Broad Institute Genome Sequencing Center for Infectious Disease"/>
            <person name="Wu L."/>
            <person name="Ma J."/>
        </authorList>
    </citation>
    <scope>NUCLEOTIDE SEQUENCE [LARGE SCALE GENOMIC DNA]</scope>
    <source>
        <strain evidence="3">KCTC 12861</strain>
    </source>
</reference>
<dbReference type="Proteomes" id="UP000637980">
    <property type="component" value="Unassembled WGS sequence"/>
</dbReference>
<evidence type="ECO:0000313" key="2">
    <source>
        <dbReference type="EMBL" id="GHB20351.1"/>
    </source>
</evidence>
<evidence type="ECO:0000313" key="3">
    <source>
        <dbReference type="Proteomes" id="UP000637980"/>
    </source>
</evidence>
<dbReference type="PRINTS" id="PR00080">
    <property type="entry name" value="SDRFAMILY"/>
</dbReference>
<gene>
    <name evidence="2" type="ORF">GCM10007094_05400</name>
</gene>
<dbReference type="RefSeq" id="WP_189435133.1">
    <property type="nucleotide sequence ID" value="NZ_BMXE01000001.1"/>
</dbReference>
<proteinExistence type="inferred from homology"/>
<organism evidence="2 3">
    <name type="scientific">Pseudovibrio japonicus</name>
    <dbReference type="NCBI Taxonomy" id="366534"/>
    <lineage>
        <taxon>Bacteria</taxon>
        <taxon>Pseudomonadati</taxon>
        <taxon>Pseudomonadota</taxon>
        <taxon>Alphaproteobacteria</taxon>
        <taxon>Hyphomicrobiales</taxon>
        <taxon>Stappiaceae</taxon>
        <taxon>Pseudovibrio</taxon>
    </lineage>
</organism>
<keyword evidence="3" id="KW-1185">Reference proteome</keyword>
<dbReference type="Gene3D" id="3.40.50.720">
    <property type="entry name" value="NAD(P)-binding Rossmann-like Domain"/>
    <property type="match status" value="1"/>
</dbReference>